<dbReference type="InterPro" id="IPR001204">
    <property type="entry name" value="Phos_transporter"/>
</dbReference>
<evidence type="ECO:0000256" key="6">
    <source>
        <dbReference type="RuleBase" id="RU363058"/>
    </source>
</evidence>
<feature type="transmembrane region" description="Helical" evidence="6">
    <location>
        <begin position="468"/>
        <end position="493"/>
    </location>
</feature>
<dbReference type="AlphaFoldDB" id="A0A2Z6IF47"/>
<feature type="transmembrane region" description="Helical" evidence="6">
    <location>
        <begin position="42"/>
        <end position="62"/>
    </location>
</feature>
<dbReference type="GO" id="GO:0035435">
    <property type="term" value="P:phosphate ion transmembrane transport"/>
    <property type="evidence" value="ECO:0007669"/>
    <property type="project" value="TreeGrafter"/>
</dbReference>
<name>A0A2Z6IF47_9BURK</name>
<keyword evidence="6" id="KW-0592">Phosphate transport</keyword>
<feature type="transmembrane region" description="Helical" evidence="6">
    <location>
        <begin position="149"/>
        <end position="173"/>
    </location>
</feature>
<evidence type="ECO:0000256" key="3">
    <source>
        <dbReference type="ARBA" id="ARBA00022692"/>
    </source>
</evidence>
<sequence length="761" mass="82830">MDLFLYAALALLALLACCDLFVGVSNDAVNFLNSAVGSRTAPFWVIMAVASAGVLLGATFSSGMMEIAKTGVFVPEHLTFNDVMVVFVAVVVTDVLLLNTFNSLGLPTSTTVSILFELLGGAGALACWKVWSQGAPITDLGLYINSGKALVMILGILVSVVVAFISGFVIQYLTRIVFSFRYETVYRRAGGIFGGLCLSAILYFLIMKGAKGASFMRPEWLAWMNENSGLILGVTFLFFSGLFQAAILWKKANIFPVVILSGTFALAFAFAGNDLVNFVGVPIAALDSFNIYREASAAGPVDPATFTMGALRNVEKTPTVLLALSGLVMCFTLWFSKKAHRVIRTSVNLSSSSRGGKEQFGSSLPARLVVRGALHTNELIHQILPASLFRALDTRFVPKAAEPGKPELPFDELRASVNLVLAATLIASATSLKLPLSTTYVTFMVAMGSSLADRAWDRESAVYRVSGVLTVVSGWFLTAFTAAAACAIVSALFLWLGHWAMIAGMVIALCIIIRSNLLPSAEEERLEAVAQVTDRGDRTSVRELLTQSIDENLDETLELFSKSLQAFVREDIRELRELKARGVDFFERVSQGRGEYYRMSHEPVLSSGDRDARCFYYRAFTSMKEVSHALMGELGVAENYVANCHSPFKGRMLDNVILLAKDMELLRTRFSASRCTKLLTRLEDAQSDFMTQLSEEPISLRKSELYLGFLLFTREMLNRYMMVKLLQAELNGPQSSSASGANPEASAPSANTVADKESGSA</sequence>
<reference evidence="8 9" key="1">
    <citation type="journal article" date="2018" name="Int. J. Syst. Evol. Microbiol.">
        <title>Mesosutterella multiformis gen. nov., sp. nov., a member of the family Sutterellaceae and Sutterella megalosphaeroides sp. nov., isolated from human faeces.</title>
        <authorList>
            <person name="Sakamoto M."/>
            <person name="Ikeyama N."/>
            <person name="Kunihiro T."/>
            <person name="Iino T."/>
            <person name="Yuki M."/>
            <person name="Ohkuma M."/>
        </authorList>
    </citation>
    <scope>NUCLEOTIDE SEQUENCE [LARGE SCALE GENOMIC DNA]</scope>
    <source>
        <strain evidence="8 9">6FBBBH3</strain>
    </source>
</reference>
<dbReference type="RefSeq" id="WP_120177402.1">
    <property type="nucleotide sequence ID" value="NZ_AP018786.1"/>
</dbReference>
<evidence type="ECO:0000256" key="4">
    <source>
        <dbReference type="ARBA" id="ARBA00022989"/>
    </source>
</evidence>
<dbReference type="Pfam" id="PF01384">
    <property type="entry name" value="PHO4"/>
    <property type="match status" value="1"/>
</dbReference>
<dbReference type="OrthoDB" id="9779554at2"/>
<evidence type="ECO:0000256" key="1">
    <source>
        <dbReference type="ARBA" id="ARBA00004141"/>
    </source>
</evidence>
<evidence type="ECO:0000256" key="7">
    <source>
        <dbReference type="SAM" id="MobiDB-lite"/>
    </source>
</evidence>
<feature type="transmembrane region" description="Helical" evidence="6">
    <location>
        <begin position="318"/>
        <end position="336"/>
    </location>
</feature>
<dbReference type="KEGG" id="sutt:SUTMEG_17290"/>
<comment type="similarity">
    <text evidence="6">Belongs to the inorganic phosphate transporter (PiT) (TC 2.A.20) family.</text>
</comment>
<feature type="transmembrane region" description="Helical" evidence="6">
    <location>
        <begin position="227"/>
        <end position="247"/>
    </location>
</feature>
<keyword evidence="3 6" id="KW-0812">Transmembrane</keyword>
<dbReference type="EMBL" id="AP018786">
    <property type="protein sequence ID" value="BBF23838.1"/>
    <property type="molecule type" value="Genomic_DNA"/>
</dbReference>
<dbReference type="Proteomes" id="UP000271003">
    <property type="component" value="Chromosome"/>
</dbReference>
<proteinExistence type="inferred from homology"/>
<keyword evidence="4 6" id="KW-1133">Transmembrane helix</keyword>
<feature type="transmembrane region" description="Helical" evidence="6">
    <location>
        <begin position="83"/>
        <end position="101"/>
    </location>
</feature>
<evidence type="ECO:0000256" key="5">
    <source>
        <dbReference type="ARBA" id="ARBA00023136"/>
    </source>
</evidence>
<gene>
    <name evidence="8" type="ORF">SUTMEG_17290</name>
</gene>
<evidence type="ECO:0000256" key="2">
    <source>
        <dbReference type="ARBA" id="ARBA00022448"/>
    </source>
</evidence>
<dbReference type="GO" id="GO:0005315">
    <property type="term" value="F:phosphate transmembrane transporter activity"/>
    <property type="evidence" value="ECO:0007669"/>
    <property type="project" value="InterPro"/>
</dbReference>
<comment type="subcellular location">
    <subcellularLocation>
        <location evidence="1 6">Membrane</location>
        <topology evidence="1 6">Multi-pass membrane protein</topology>
    </subcellularLocation>
</comment>
<feature type="transmembrane region" description="Helical" evidence="6">
    <location>
        <begin position="254"/>
        <end position="272"/>
    </location>
</feature>
<feature type="region of interest" description="Disordered" evidence="7">
    <location>
        <begin position="732"/>
        <end position="761"/>
    </location>
</feature>
<evidence type="ECO:0000313" key="9">
    <source>
        <dbReference type="Proteomes" id="UP000271003"/>
    </source>
</evidence>
<accession>A0A2Z6IF47</accession>
<keyword evidence="5 6" id="KW-0472">Membrane</keyword>
<keyword evidence="2 6" id="KW-0813">Transport</keyword>
<feature type="transmembrane region" description="Helical" evidence="6">
    <location>
        <begin position="499"/>
        <end position="517"/>
    </location>
</feature>
<dbReference type="PANTHER" id="PTHR11101:SF16">
    <property type="entry name" value="PHOSPHATE TRANSPORTER"/>
    <property type="match status" value="1"/>
</dbReference>
<dbReference type="GO" id="GO:0016020">
    <property type="term" value="C:membrane"/>
    <property type="evidence" value="ECO:0007669"/>
    <property type="project" value="UniProtKB-SubCell"/>
</dbReference>
<organism evidence="8 9">
    <name type="scientific">Sutterella megalosphaeroides</name>
    <dbReference type="NCBI Taxonomy" id="2494234"/>
    <lineage>
        <taxon>Bacteria</taxon>
        <taxon>Pseudomonadati</taxon>
        <taxon>Pseudomonadota</taxon>
        <taxon>Betaproteobacteria</taxon>
        <taxon>Burkholderiales</taxon>
        <taxon>Sutterellaceae</taxon>
        <taxon>Sutterella</taxon>
    </lineage>
</organism>
<dbReference type="PANTHER" id="PTHR11101">
    <property type="entry name" value="PHOSPHATE TRANSPORTER"/>
    <property type="match status" value="1"/>
</dbReference>
<protein>
    <recommendedName>
        <fullName evidence="6">Phosphate transporter</fullName>
    </recommendedName>
</protein>
<evidence type="ECO:0000313" key="8">
    <source>
        <dbReference type="EMBL" id="BBF23838.1"/>
    </source>
</evidence>
<keyword evidence="9" id="KW-1185">Reference proteome</keyword>
<feature type="transmembrane region" description="Helical" evidence="6">
    <location>
        <begin position="185"/>
        <end position="207"/>
    </location>
</feature>